<evidence type="ECO:0000256" key="7">
    <source>
        <dbReference type="ARBA" id="ARBA00023136"/>
    </source>
</evidence>
<evidence type="ECO:0000256" key="1">
    <source>
        <dbReference type="ARBA" id="ARBA00004370"/>
    </source>
</evidence>
<dbReference type="SUPFAM" id="SSF46626">
    <property type="entry name" value="Cytochrome c"/>
    <property type="match status" value="1"/>
</dbReference>
<comment type="subcellular location">
    <subcellularLocation>
        <location evidence="1">Membrane</location>
    </subcellularLocation>
</comment>
<protein>
    <submittedName>
        <fullName evidence="10">Ubiquinol-cytochrome c reductase cytochrome c1 subunit</fullName>
    </submittedName>
</protein>
<evidence type="ECO:0000313" key="10">
    <source>
        <dbReference type="EMBL" id="REG81789.1"/>
    </source>
</evidence>
<reference evidence="10 11" key="1">
    <citation type="submission" date="2018-08" db="EMBL/GenBank/DDBJ databases">
        <title>Genomic Encyclopedia of Type Strains, Phase III (KMG-III): the genomes of soil and plant-associated and newly described type strains.</title>
        <authorList>
            <person name="Whitman W."/>
        </authorList>
    </citation>
    <scope>NUCLEOTIDE SEQUENCE [LARGE SCALE GENOMIC DNA]</scope>
    <source>
        <strain evidence="10 11">CECT 7375</strain>
    </source>
</reference>
<keyword evidence="3 9" id="KW-0812">Transmembrane</keyword>
<keyword evidence="6 8" id="KW-0408">Iron</keyword>
<name>A0A3E0DJZ6_9GAMM</name>
<comment type="caution">
    <text evidence="10">The sequence shown here is derived from an EMBL/GenBank/DDBJ whole genome shotgun (WGS) entry which is preliminary data.</text>
</comment>
<gene>
    <name evidence="10" type="ORF">DFP81_11239</name>
</gene>
<dbReference type="GO" id="GO:0016020">
    <property type="term" value="C:membrane"/>
    <property type="evidence" value="ECO:0007669"/>
    <property type="project" value="UniProtKB-SubCell"/>
</dbReference>
<dbReference type="EMBL" id="QUNG01000012">
    <property type="protein sequence ID" value="REG81789.1"/>
    <property type="molecule type" value="Genomic_DNA"/>
</dbReference>
<feature type="transmembrane region" description="Helical" evidence="9">
    <location>
        <begin position="229"/>
        <end position="247"/>
    </location>
</feature>
<keyword evidence="4 8" id="KW-0479">Metal-binding</keyword>
<proteinExistence type="predicted"/>
<comment type="cofactor">
    <cofactor evidence="8">
        <name>heme c</name>
        <dbReference type="ChEBI" id="CHEBI:61717"/>
    </cofactor>
    <text evidence="8">Binds 1 heme c group covalently per subunit.</text>
</comment>
<keyword evidence="11" id="KW-1185">Reference proteome</keyword>
<dbReference type="Proteomes" id="UP000256542">
    <property type="component" value="Unassembled WGS sequence"/>
</dbReference>
<evidence type="ECO:0000256" key="5">
    <source>
        <dbReference type="ARBA" id="ARBA00022989"/>
    </source>
</evidence>
<dbReference type="RefSeq" id="WP_115898658.1">
    <property type="nucleotide sequence ID" value="NZ_QUNG01000012.1"/>
</dbReference>
<dbReference type="PANTHER" id="PTHR10266">
    <property type="entry name" value="CYTOCHROME C1"/>
    <property type="match status" value="1"/>
</dbReference>
<dbReference type="PANTHER" id="PTHR10266:SF3">
    <property type="entry name" value="CYTOCHROME C1, HEME PROTEIN, MITOCHONDRIAL"/>
    <property type="match status" value="1"/>
</dbReference>
<feature type="binding site" description="covalent" evidence="8">
    <location>
        <position position="52"/>
    </location>
    <ligand>
        <name>heme c</name>
        <dbReference type="ChEBI" id="CHEBI:61717"/>
    </ligand>
</feature>
<feature type="binding site" description="covalent" evidence="8">
    <location>
        <position position="56"/>
    </location>
    <ligand>
        <name>heme c</name>
        <dbReference type="ChEBI" id="CHEBI:61717"/>
    </ligand>
</feature>
<dbReference type="GO" id="GO:0020037">
    <property type="term" value="F:heme binding"/>
    <property type="evidence" value="ECO:0007669"/>
    <property type="project" value="InterPro"/>
</dbReference>
<dbReference type="OrthoDB" id="9798864at2"/>
<evidence type="ECO:0000256" key="3">
    <source>
        <dbReference type="ARBA" id="ARBA00022692"/>
    </source>
</evidence>
<dbReference type="InterPro" id="IPR002326">
    <property type="entry name" value="Cyt_c1"/>
</dbReference>
<evidence type="ECO:0000256" key="2">
    <source>
        <dbReference type="ARBA" id="ARBA00022617"/>
    </source>
</evidence>
<dbReference type="Pfam" id="PF02167">
    <property type="entry name" value="Cytochrom_C1"/>
    <property type="match status" value="1"/>
</dbReference>
<dbReference type="Gene3D" id="1.10.760.10">
    <property type="entry name" value="Cytochrome c-like domain"/>
    <property type="match status" value="1"/>
</dbReference>
<organism evidence="10 11">
    <name type="scientific">Marinomonas pollencensis</name>
    <dbReference type="NCBI Taxonomy" id="491954"/>
    <lineage>
        <taxon>Bacteria</taxon>
        <taxon>Pseudomonadati</taxon>
        <taxon>Pseudomonadota</taxon>
        <taxon>Gammaproteobacteria</taxon>
        <taxon>Oceanospirillales</taxon>
        <taxon>Oceanospirillaceae</taxon>
        <taxon>Marinomonas</taxon>
    </lineage>
</organism>
<evidence type="ECO:0000256" key="9">
    <source>
        <dbReference type="SAM" id="Phobius"/>
    </source>
</evidence>
<evidence type="ECO:0000256" key="6">
    <source>
        <dbReference type="ARBA" id="ARBA00023004"/>
    </source>
</evidence>
<keyword evidence="7 9" id="KW-0472">Membrane</keyword>
<dbReference type="AlphaFoldDB" id="A0A3E0DJZ6"/>
<dbReference type="InterPro" id="IPR036909">
    <property type="entry name" value="Cyt_c-like_dom_sf"/>
</dbReference>
<dbReference type="GO" id="GO:0046872">
    <property type="term" value="F:metal ion binding"/>
    <property type="evidence" value="ECO:0007669"/>
    <property type="project" value="UniProtKB-KW"/>
</dbReference>
<evidence type="ECO:0000313" key="11">
    <source>
        <dbReference type="Proteomes" id="UP000256542"/>
    </source>
</evidence>
<evidence type="ECO:0000256" key="4">
    <source>
        <dbReference type="ARBA" id="ARBA00022723"/>
    </source>
</evidence>
<accession>A0A3E0DJZ6</accession>
<dbReference type="GO" id="GO:0009055">
    <property type="term" value="F:electron transfer activity"/>
    <property type="evidence" value="ECO:0007669"/>
    <property type="project" value="InterPro"/>
</dbReference>
<sequence>MSILWHRYVCWFGLVILSPMLFAQGEGVTKIVPDLQDLESLQRGFALYSNYCSSCHQLEYVRYNRIAEDLTIPKSLFAENLLPKYARMGDQITSAISKSEAKAWFGVVPPDLTLAAGLHDPNWIYRYLQGFYQDKSRPFGVNNRVLPNSMMPNVLEHLQGERWLRCKDKARDFDGKHATSVTLGDSNCVIVDGEIKGQLTDQEFKKVAYDIANFLTYTADPSRSKRESLGLKVLLFIGLFTLFAYLLKREFWRDLE</sequence>
<keyword evidence="5 9" id="KW-1133">Transmembrane helix</keyword>
<keyword evidence="2 8" id="KW-0349">Heme</keyword>
<feature type="binding site" description="covalent" evidence="8">
    <location>
        <position position="55"/>
    </location>
    <ligand>
        <name>heme c</name>
        <dbReference type="ChEBI" id="CHEBI:61717"/>
    </ligand>
</feature>
<evidence type="ECO:0000256" key="8">
    <source>
        <dbReference type="PIRSR" id="PIRSR602326-1"/>
    </source>
</evidence>